<keyword evidence="2" id="KW-0677">Repeat</keyword>
<evidence type="ECO:0000313" key="5">
    <source>
        <dbReference type="EMBL" id="ESR63825.1"/>
    </source>
</evidence>
<evidence type="ECO:0000259" key="4">
    <source>
        <dbReference type="Pfam" id="PF14432"/>
    </source>
</evidence>
<dbReference type="InterPro" id="IPR002885">
    <property type="entry name" value="PPR_rpt"/>
</dbReference>
<evidence type="ECO:0000256" key="3">
    <source>
        <dbReference type="PROSITE-ProRule" id="PRU00708"/>
    </source>
</evidence>
<organism evidence="5 6">
    <name type="scientific">Citrus clementina</name>
    <name type="common">Clementine</name>
    <name type="synonym">Citrus deliciosa x Citrus sinensis</name>
    <dbReference type="NCBI Taxonomy" id="85681"/>
    <lineage>
        <taxon>Eukaryota</taxon>
        <taxon>Viridiplantae</taxon>
        <taxon>Streptophyta</taxon>
        <taxon>Embryophyta</taxon>
        <taxon>Tracheophyta</taxon>
        <taxon>Spermatophyta</taxon>
        <taxon>Magnoliopsida</taxon>
        <taxon>eudicotyledons</taxon>
        <taxon>Gunneridae</taxon>
        <taxon>Pentapetalae</taxon>
        <taxon>rosids</taxon>
        <taxon>malvids</taxon>
        <taxon>Sapindales</taxon>
        <taxon>Rutaceae</taxon>
        <taxon>Aurantioideae</taxon>
        <taxon>Citrus</taxon>
    </lineage>
</organism>
<evidence type="ECO:0000313" key="6">
    <source>
        <dbReference type="Proteomes" id="UP000030687"/>
    </source>
</evidence>
<gene>
    <name evidence="5" type="ORF">CICLE_v10008063mg</name>
</gene>
<dbReference type="Gene3D" id="1.25.40.10">
    <property type="entry name" value="Tetratricopeptide repeat domain"/>
    <property type="match status" value="4"/>
</dbReference>
<accession>V4UHX7</accession>
<dbReference type="InterPro" id="IPR046848">
    <property type="entry name" value="E_motif"/>
</dbReference>
<dbReference type="Proteomes" id="UP000030687">
    <property type="component" value="Unassembled WGS sequence"/>
</dbReference>
<dbReference type="PROSITE" id="PS51375">
    <property type="entry name" value="PPR"/>
    <property type="match status" value="3"/>
</dbReference>
<name>V4UHX7_CITCL</name>
<dbReference type="PANTHER" id="PTHR47926">
    <property type="entry name" value="PENTATRICOPEPTIDE REPEAT-CONTAINING PROTEIN"/>
    <property type="match status" value="1"/>
</dbReference>
<dbReference type="InParanoid" id="V4UHX7"/>
<dbReference type="FunFam" id="1.25.40.10:FF:000690">
    <property type="entry name" value="Pentatricopeptide repeat-containing protein"/>
    <property type="match status" value="1"/>
</dbReference>
<dbReference type="GO" id="GO:0008270">
    <property type="term" value="F:zinc ion binding"/>
    <property type="evidence" value="ECO:0007669"/>
    <property type="project" value="InterPro"/>
</dbReference>
<dbReference type="GO" id="GO:0003729">
    <property type="term" value="F:mRNA binding"/>
    <property type="evidence" value="ECO:0007669"/>
    <property type="project" value="UniProtKB-ARBA"/>
</dbReference>
<dbReference type="SUPFAM" id="SSF48452">
    <property type="entry name" value="TPR-like"/>
    <property type="match status" value="1"/>
</dbReference>
<dbReference type="PANTHER" id="PTHR47926:SF358">
    <property type="entry name" value="PENTATRICOPEPTIDE REPEAT-CONTAINING PROTEIN-RELATED"/>
    <property type="match status" value="1"/>
</dbReference>
<protein>
    <recommendedName>
        <fullName evidence="4">DYW domain-containing protein</fullName>
    </recommendedName>
</protein>
<feature type="repeat" description="PPR" evidence="3">
    <location>
        <begin position="24"/>
        <end position="58"/>
    </location>
</feature>
<dbReference type="InterPro" id="IPR011990">
    <property type="entry name" value="TPR-like_helical_dom_sf"/>
</dbReference>
<dbReference type="Pfam" id="PF12854">
    <property type="entry name" value="PPR_1"/>
    <property type="match status" value="1"/>
</dbReference>
<keyword evidence="6" id="KW-1185">Reference proteome</keyword>
<dbReference type="Pfam" id="PF20431">
    <property type="entry name" value="E_motif"/>
    <property type="match status" value="1"/>
</dbReference>
<dbReference type="EMBL" id="KI535697">
    <property type="protein sequence ID" value="ESR63825.1"/>
    <property type="molecule type" value="Genomic_DNA"/>
</dbReference>
<dbReference type="InterPro" id="IPR046960">
    <property type="entry name" value="PPR_At4g14850-like_plant"/>
</dbReference>
<feature type="domain" description="DYW" evidence="4">
    <location>
        <begin position="428"/>
        <end position="506"/>
    </location>
</feature>
<feature type="repeat" description="PPR" evidence="3">
    <location>
        <begin position="215"/>
        <end position="249"/>
    </location>
</feature>
<sequence>MGLYKKCGKLKEVCQLFDKLPNRDVISWNTMISCYTSMGMYREGLGLLSKMAAEGVSPDEVSMVSLISACTKLRDLEMGKNLHLFLEESSMKISGSLLNCLVDMYFKCGKIGEAQKLLGRYEINEVDVVLWTTLRNELLPNRSVVTWNTMLNGFCRSGGFEKARAFLMRFLIKICASIGALYHGIWVHVYIKKNQISIDNIELAYDLFFEISEKNVFLWTSVIAAYAMAGHAQKAIDLFLEMEETGTKPDQVTFIALLSACSHGGLVDEGYDFLSKKSRVYNIKPKMQHYGCMVDLLGRAGHLEESANFITSMPIPPDVSIWSSLLRACRCHQNVKLAEHAFKHLTETDLLNDGAHVLLANIYAKAGRLDDMSRIRMKLHDMGLKKQLGYSLIEQGGFVHKFTSGDIFNPHSEEIYLMLNEIEMTLQQQGLQETSLQHRERLAVAFGLISTSEKTTIRIVNNLRICGDCHSFMKVTSQVYNREIVIRDNGRFHRFQGGQCSCRDYW</sequence>
<evidence type="ECO:0000256" key="2">
    <source>
        <dbReference type="ARBA" id="ARBA00022737"/>
    </source>
</evidence>
<dbReference type="Gramene" id="ESR63825">
    <property type="protein sequence ID" value="ESR63825"/>
    <property type="gene ID" value="CICLE_v10008063mg"/>
</dbReference>
<dbReference type="GO" id="GO:0009451">
    <property type="term" value="P:RNA modification"/>
    <property type="evidence" value="ECO:0007669"/>
    <property type="project" value="InterPro"/>
</dbReference>
<reference evidence="5 6" key="1">
    <citation type="submission" date="2013-10" db="EMBL/GenBank/DDBJ databases">
        <authorList>
            <consortium name="International Citrus Genome Consortium"/>
            <person name="Jenkins J."/>
            <person name="Schmutz J."/>
            <person name="Prochnik S."/>
            <person name="Rokhsar D."/>
            <person name="Gmitter F."/>
            <person name="Ollitrault P."/>
            <person name="Machado M."/>
            <person name="Talon M."/>
            <person name="Wincker P."/>
            <person name="Jaillon O."/>
            <person name="Morgante M."/>
        </authorList>
    </citation>
    <scope>NUCLEOTIDE SEQUENCE</scope>
    <source>
        <strain evidence="6">cv. Clemenules</strain>
    </source>
</reference>
<dbReference type="Pfam" id="PF01535">
    <property type="entry name" value="PPR"/>
    <property type="match status" value="1"/>
</dbReference>
<comment type="similarity">
    <text evidence="1">Belongs to the PPR family. PCMP-H subfamily.</text>
</comment>
<evidence type="ECO:0000256" key="1">
    <source>
        <dbReference type="ARBA" id="ARBA00006643"/>
    </source>
</evidence>
<dbReference type="Pfam" id="PF13041">
    <property type="entry name" value="PPR_2"/>
    <property type="match status" value="2"/>
</dbReference>
<dbReference type="NCBIfam" id="TIGR00756">
    <property type="entry name" value="PPR"/>
    <property type="match status" value="3"/>
</dbReference>
<feature type="repeat" description="PPR" evidence="3">
    <location>
        <begin position="143"/>
        <end position="177"/>
    </location>
</feature>
<dbReference type="AlphaFoldDB" id="V4UHX7"/>
<dbReference type="Pfam" id="PF14432">
    <property type="entry name" value="DYW_deaminase"/>
    <property type="match status" value="1"/>
</dbReference>
<dbReference type="eggNOG" id="KOG4197">
    <property type="taxonomic scope" value="Eukaryota"/>
</dbReference>
<dbReference type="InterPro" id="IPR032867">
    <property type="entry name" value="DYW_dom"/>
</dbReference>
<dbReference type="KEGG" id="cic:CICLE_v10008063mg"/>
<proteinExistence type="inferred from homology"/>